<evidence type="ECO:0000313" key="3">
    <source>
        <dbReference type="Proteomes" id="UP000641954"/>
    </source>
</evidence>
<dbReference type="Pfam" id="PF01844">
    <property type="entry name" value="HNH"/>
    <property type="match status" value="1"/>
</dbReference>
<dbReference type="SMART" id="SM00507">
    <property type="entry name" value="HNHc"/>
    <property type="match status" value="1"/>
</dbReference>
<dbReference type="RefSeq" id="WP_190878739.1">
    <property type="nucleotide sequence ID" value="NZ_JACJSK010000017.1"/>
</dbReference>
<organism evidence="2 3">
    <name type="scientific">Planktothricoides raciborskii FACHB-1370</name>
    <dbReference type="NCBI Taxonomy" id="2949576"/>
    <lineage>
        <taxon>Bacteria</taxon>
        <taxon>Bacillati</taxon>
        <taxon>Cyanobacteriota</taxon>
        <taxon>Cyanophyceae</taxon>
        <taxon>Oscillatoriophycideae</taxon>
        <taxon>Oscillatoriales</taxon>
        <taxon>Oscillatoriaceae</taxon>
        <taxon>Planktothricoides</taxon>
    </lineage>
</organism>
<keyword evidence="3" id="KW-1185">Reference proteome</keyword>
<dbReference type="EMBL" id="JACJSK010000017">
    <property type="protein sequence ID" value="MBD2544933.1"/>
    <property type="molecule type" value="Genomic_DNA"/>
</dbReference>
<protein>
    <submittedName>
        <fullName evidence="2">HNH endonuclease</fullName>
    </submittedName>
</protein>
<evidence type="ECO:0000313" key="2">
    <source>
        <dbReference type="EMBL" id="MBD2544933.1"/>
    </source>
</evidence>
<dbReference type="CDD" id="cd00085">
    <property type="entry name" value="HNHc"/>
    <property type="match status" value="1"/>
</dbReference>
<keyword evidence="2" id="KW-0540">Nuclease</keyword>
<sequence>EILYDISKTPIVRHIKVKGQASPDDPTLREYWHSRSIKNGKNHWAKGSKYEQIAKFQEWKCPICGDSLFNGEEIETHHIVPVKDGGSDDTENLIHLHKACHKQVHSKPKLMAGSKA</sequence>
<comment type="caution">
    <text evidence="2">The sequence shown here is derived from an EMBL/GenBank/DDBJ whole genome shotgun (WGS) entry which is preliminary data.</text>
</comment>
<proteinExistence type="predicted"/>
<reference evidence="2 3" key="1">
    <citation type="journal article" date="2020" name="ISME J.">
        <title>Comparative genomics reveals insights into cyanobacterial evolution and habitat adaptation.</title>
        <authorList>
            <person name="Chen M.Y."/>
            <person name="Teng W.K."/>
            <person name="Zhao L."/>
            <person name="Hu C.X."/>
            <person name="Zhou Y.K."/>
            <person name="Han B.P."/>
            <person name="Song L.R."/>
            <person name="Shu W.S."/>
        </authorList>
    </citation>
    <scope>NUCLEOTIDE SEQUENCE [LARGE SCALE GENOMIC DNA]</scope>
    <source>
        <strain evidence="2 3">FACHB-1370</strain>
    </source>
</reference>
<name>A0ABR8EFK5_9CYAN</name>
<feature type="non-terminal residue" evidence="2">
    <location>
        <position position="1"/>
    </location>
</feature>
<feature type="domain" description="HNH nuclease" evidence="1">
    <location>
        <begin position="49"/>
        <end position="102"/>
    </location>
</feature>
<evidence type="ECO:0000259" key="1">
    <source>
        <dbReference type="SMART" id="SM00507"/>
    </source>
</evidence>
<accession>A0ABR8EFK5</accession>
<gene>
    <name evidence="2" type="ORF">H6G72_14020</name>
</gene>
<keyword evidence="2" id="KW-0255">Endonuclease</keyword>
<dbReference type="Proteomes" id="UP000641954">
    <property type="component" value="Unassembled WGS sequence"/>
</dbReference>
<dbReference type="GO" id="GO:0004519">
    <property type="term" value="F:endonuclease activity"/>
    <property type="evidence" value="ECO:0007669"/>
    <property type="project" value="UniProtKB-KW"/>
</dbReference>
<dbReference type="InterPro" id="IPR002711">
    <property type="entry name" value="HNH"/>
</dbReference>
<keyword evidence="2" id="KW-0378">Hydrolase</keyword>
<dbReference type="Gene3D" id="1.10.30.50">
    <property type="match status" value="1"/>
</dbReference>
<dbReference type="InterPro" id="IPR003615">
    <property type="entry name" value="HNH_nuc"/>
</dbReference>